<dbReference type="AlphaFoldDB" id="A0A1D2M5U3"/>
<reference evidence="1 2" key="1">
    <citation type="journal article" date="2016" name="Genome Biol. Evol.">
        <title>Gene Family Evolution Reflects Adaptation to Soil Environmental Stressors in the Genome of the Collembolan Orchesella cincta.</title>
        <authorList>
            <person name="Faddeeva-Vakhrusheva A."/>
            <person name="Derks M.F."/>
            <person name="Anvar S.Y."/>
            <person name="Agamennone V."/>
            <person name="Suring W."/>
            <person name="Smit S."/>
            <person name="van Straalen N.M."/>
            <person name="Roelofs D."/>
        </authorList>
    </citation>
    <scope>NUCLEOTIDE SEQUENCE [LARGE SCALE GENOMIC DNA]</scope>
    <source>
        <tissue evidence="1">Mixed pool</tissue>
    </source>
</reference>
<sequence>MGLKLCYAPQRAIFWLPFLPEFFLRVKTKDCQVFPQVPQSLQQLLGAALASNSQYEWKLIPTWLEFLKFNFYKGGVLSLGFTSPAWYFYSGLQMFEDRNCSLHRLSPRRYNLLRILFSQRAASKPRTTFISQQQISEMDKPRVWLLAPCYSVPVRTRHIHHPNVELQYYICGTQQFRQLYKDGGIHSPNGFSTVDLEADITNKLTTAESPHFILAFENMSP</sequence>
<dbReference type="Proteomes" id="UP000094527">
    <property type="component" value="Unassembled WGS sequence"/>
</dbReference>
<comment type="caution">
    <text evidence="1">The sequence shown here is derived from an EMBL/GenBank/DDBJ whole genome shotgun (WGS) entry which is preliminary data.</text>
</comment>
<proteinExistence type="predicted"/>
<gene>
    <name evidence="1" type="ORF">Ocin01_18336</name>
</gene>
<dbReference type="OrthoDB" id="416834at2759"/>
<dbReference type="EMBL" id="LJIJ01003736">
    <property type="protein sequence ID" value="ODM88347.1"/>
    <property type="molecule type" value="Genomic_DNA"/>
</dbReference>
<evidence type="ECO:0000313" key="2">
    <source>
        <dbReference type="Proteomes" id="UP000094527"/>
    </source>
</evidence>
<keyword evidence="2" id="KW-1185">Reference proteome</keyword>
<accession>A0A1D2M5U3</accession>
<protein>
    <submittedName>
        <fullName evidence="1">Uncharacterized protein</fullName>
    </submittedName>
</protein>
<evidence type="ECO:0000313" key="1">
    <source>
        <dbReference type="EMBL" id="ODM88347.1"/>
    </source>
</evidence>
<name>A0A1D2M5U3_ORCCI</name>
<organism evidence="1 2">
    <name type="scientific">Orchesella cincta</name>
    <name type="common">Springtail</name>
    <name type="synonym">Podura cincta</name>
    <dbReference type="NCBI Taxonomy" id="48709"/>
    <lineage>
        <taxon>Eukaryota</taxon>
        <taxon>Metazoa</taxon>
        <taxon>Ecdysozoa</taxon>
        <taxon>Arthropoda</taxon>
        <taxon>Hexapoda</taxon>
        <taxon>Collembola</taxon>
        <taxon>Entomobryomorpha</taxon>
        <taxon>Entomobryoidea</taxon>
        <taxon>Orchesellidae</taxon>
        <taxon>Orchesellinae</taxon>
        <taxon>Orchesella</taxon>
    </lineage>
</organism>